<proteinExistence type="predicted"/>
<sequence length="171" mass="19052">MRLFDLSRAPQQAAPPRQDRIALTHAQRRRHRQMLTLPDGECVGLITPRDHVLQDGERWYCAQGDALQIEAACEPLLRASSNDPHTLCRAAWHLGNRHTAVEIQPVCLQIQPDPVLHDLLLALGLRVEAVNAVFEPESGAYAGGHRHGHDETFAEDHALARGLFQQHHGDA</sequence>
<dbReference type="EMBL" id="JAWDIE010000007">
    <property type="protein sequence ID" value="MEJ7138036.1"/>
    <property type="molecule type" value="Genomic_DNA"/>
</dbReference>
<keyword evidence="2" id="KW-1185">Reference proteome</keyword>
<protein>
    <submittedName>
        <fullName evidence="1">Urease accessory protein UreE</fullName>
    </submittedName>
</protein>
<dbReference type="Proteomes" id="UP001364695">
    <property type="component" value="Unassembled WGS sequence"/>
</dbReference>
<accession>A0ACC6P1D7</accession>
<comment type="caution">
    <text evidence="1">The sequence shown here is derived from an EMBL/GenBank/DDBJ whole genome shotgun (WGS) entry which is preliminary data.</text>
</comment>
<name>A0ACC6P1D7_9BURK</name>
<organism evidence="1 2">
    <name type="scientific">Amphibiibacter pelophylacis</name>
    <dbReference type="NCBI Taxonomy" id="1799477"/>
    <lineage>
        <taxon>Bacteria</taxon>
        <taxon>Pseudomonadati</taxon>
        <taxon>Pseudomonadota</taxon>
        <taxon>Betaproteobacteria</taxon>
        <taxon>Burkholderiales</taxon>
        <taxon>Sphaerotilaceae</taxon>
        <taxon>Amphibiibacter</taxon>
    </lineage>
</organism>
<evidence type="ECO:0000313" key="2">
    <source>
        <dbReference type="Proteomes" id="UP001364695"/>
    </source>
</evidence>
<gene>
    <name evidence="1" type="primary">ureE</name>
    <name evidence="1" type="ORF">RV045_06280</name>
</gene>
<evidence type="ECO:0000313" key="1">
    <source>
        <dbReference type="EMBL" id="MEJ7138036.1"/>
    </source>
</evidence>
<reference evidence="1" key="1">
    <citation type="submission" date="2023-10" db="EMBL/GenBank/DDBJ databases">
        <title>Amphibacter perezi, gen. nov., sp. nov. a novel taxa of the family Comamonadaceae, class Betaproteobacteria isolated from the skin microbiota of Pelophylax perezi from different populations.</title>
        <authorList>
            <person name="Costa S."/>
            <person name="Proenca D.N."/>
            <person name="Lopes I."/>
            <person name="Morais P.V."/>
        </authorList>
    </citation>
    <scope>NUCLEOTIDE SEQUENCE</scope>
    <source>
        <strain evidence="1">SL12-8</strain>
    </source>
</reference>